<sequence>MSRGTERRALEHHSVFGASVMQRGIRVLSALLEARTGQVLSPERGWRVETALKPILRAHGLQDIGILAAHLTRYRDPRLEIEVVDALLNNESSFFRDPQIFEMIRQQILPHIRARKQDRRLRVWSAGCSTGQEAYSLAIQLCNDVEVWDRWRVEILATDISATAIARARDGIFPQIDVQRGLSINDLLKWFEPVADGWRASAQLRAMIDFRQDNLFNPRAPGGGYDLLLCRNVMLYFTQERRQKVFDLLARHSHDHSVLLLGAGETAMGHGDPFVAHPEFRGAYRRPPVQPLYVDGPMGPAV</sequence>
<dbReference type="PRINTS" id="PR00996">
    <property type="entry name" value="CHERMTFRASE"/>
</dbReference>
<dbReference type="Gene3D" id="3.40.50.150">
    <property type="entry name" value="Vaccinia Virus protein VP39"/>
    <property type="match status" value="1"/>
</dbReference>
<proteinExistence type="predicted"/>
<dbReference type="InterPro" id="IPR029063">
    <property type="entry name" value="SAM-dependent_MTases_sf"/>
</dbReference>
<dbReference type="PANTHER" id="PTHR24422">
    <property type="entry name" value="CHEMOTAXIS PROTEIN METHYLTRANSFERASE"/>
    <property type="match status" value="1"/>
</dbReference>
<dbReference type="Pfam" id="PF01739">
    <property type="entry name" value="CheR"/>
    <property type="match status" value="1"/>
</dbReference>
<keyword evidence="3" id="KW-1185">Reference proteome</keyword>
<comment type="caution">
    <text evidence="2">The sequence shown here is derived from an EMBL/GenBank/DDBJ whole genome shotgun (WGS) entry which is preliminary data.</text>
</comment>
<dbReference type="GO" id="GO:0008757">
    <property type="term" value="F:S-adenosylmethionine-dependent methyltransferase activity"/>
    <property type="evidence" value="ECO:0007669"/>
    <property type="project" value="InterPro"/>
</dbReference>
<dbReference type="SMART" id="SM00138">
    <property type="entry name" value="MeTrc"/>
    <property type="match status" value="1"/>
</dbReference>
<gene>
    <name evidence="2" type="ORF">L485_06460</name>
</gene>
<organism evidence="2 3">
    <name type="scientific">Sphingobium baderi LL03</name>
    <dbReference type="NCBI Taxonomy" id="1114964"/>
    <lineage>
        <taxon>Bacteria</taxon>
        <taxon>Pseudomonadati</taxon>
        <taxon>Pseudomonadota</taxon>
        <taxon>Alphaproteobacteria</taxon>
        <taxon>Sphingomonadales</taxon>
        <taxon>Sphingomonadaceae</taxon>
        <taxon>Sphingobium</taxon>
    </lineage>
</organism>
<dbReference type="PROSITE" id="PS50123">
    <property type="entry name" value="CHER"/>
    <property type="match status" value="1"/>
</dbReference>
<feature type="domain" description="CheR-type methyltransferase" evidence="1">
    <location>
        <begin position="28"/>
        <end position="281"/>
    </location>
</feature>
<dbReference type="InterPro" id="IPR050903">
    <property type="entry name" value="Bact_Chemotaxis_MeTrfase"/>
</dbReference>
<dbReference type="PATRIC" id="fig|1114964.3.peg.1253"/>
<reference evidence="2 3" key="1">
    <citation type="journal article" date="2013" name="Genome Announc.">
        <title>Draft Genome Sequence of a Hexachlorocyclohexane-Degrading Bacterium, Sphingobium baderi Strain LL03T.</title>
        <authorList>
            <person name="Kaur J."/>
            <person name="Verma H."/>
            <person name="Tripathi C."/>
            <person name="Khurana J.P."/>
            <person name="Lal R."/>
        </authorList>
    </citation>
    <scope>NUCLEOTIDE SEQUENCE [LARGE SCALE GENOMIC DNA]</scope>
    <source>
        <strain evidence="2 3">LL03</strain>
    </source>
</reference>
<name>T0GRV9_9SPHN</name>
<evidence type="ECO:0000313" key="3">
    <source>
        <dbReference type="Proteomes" id="UP000015524"/>
    </source>
</evidence>
<dbReference type="Proteomes" id="UP000015524">
    <property type="component" value="Unassembled WGS sequence"/>
</dbReference>
<dbReference type="AlphaFoldDB" id="T0GRV9"/>
<dbReference type="PANTHER" id="PTHR24422:SF21">
    <property type="entry name" value="CHEMOTAXIS PROTEIN METHYLTRANSFERASE 1"/>
    <property type="match status" value="1"/>
</dbReference>
<evidence type="ECO:0000259" key="1">
    <source>
        <dbReference type="PROSITE" id="PS50123"/>
    </source>
</evidence>
<dbReference type="eggNOG" id="COG1352">
    <property type="taxonomic scope" value="Bacteria"/>
</dbReference>
<dbReference type="InterPro" id="IPR000780">
    <property type="entry name" value="CheR_MeTrfase"/>
</dbReference>
<dbReference type="SUPFAM" id="SSF53335">
    <property type="entry name" value="S-adenosyl-L-methionine-dependent methyltransferases"/>
    <property type="match status" value="1"/>
</dbReference>
<dbReference type="EMBL" id="ATIB01000041">
    <property type="protein sequence ID" value="EQB03407.1"/>
    <property type="molecule type" value="Genomic_DNA"/>
</dbReference>
<evidence type="ECO:0000313" key="2">
    <source>
        <dbReference type="EMBL" id="EQB03407.1"/>
    </source>
</evidence>
<dbReference type="InterPro" id="IPR022642">
    <property type="entry name" value="CheR_C"/>
</dbReference>
<accession>T0GRV9</accession>
<protein>
    <recommendedName>
        <fullName evidence="1">CheR-type methyltransferase domain-containing protein</fullName>
    </recommendedName>
</protein>